<accession>A0A7W5BSF0</accession>
<dbReference type="EMBL" id="JACHXH010000030">
    <property type="protein sequence ID" value="MBB3138307.1"/>
    <property type="molecule type" value="Genomic_DNA"/>
</dbReference>
<reference evidence="1 2" key="1">
    <citation type="submission" date="2020-08" db="EMBL/GenBank/DDBJ databases">
        <title>Genomic Encyclopedia of Type Strains, Phase III (KMG-III): the genomes of soil and plant-associated and newly described type strains.</title>
        <authorList>
            <person name="Whitman W."/>
        </authorList>
    </citation>
    <scope>NUCLEOTIDE SEQUENCE [LARGE SCALE GENOMIC DNA]</scope>
    <source>
        <strain evidence="1 2">CECT 4113</strain>
    </source>
</reference>
<keyword evidence="2" id="KW-1185">Reference proteome</keyword>
<proteinExistence type="predicted"/>
<dbReference type="AlphaFoldDB" id="A0A7W5BSF0"/>
<name>A0A7W5BSF0_9HYPH</name>
<organism evidence="1 2">
    <name type="scientific">Rhizobium pisi</name>
    <dbReference type="NCBI Taxonomy" id="574561"/>
    <lineage>
        <taxon>Bacteria</taxon>
        <taxon>Pseudomonadati</taxon>
        <taxon>Pseudomonadota</taxon>
        <taxon>Alphaproteobacteria</taxon>
        <taxon>Hyphomicrobiales</taxon>
        <taxon>Rhizobiaceae</taxon>
        <taxon>Rhizobium/Agrobacterium group</taxon>
        <taxon>Rhizobium</taxon>
    </lineage>
</organism>
<evidence type="ECO:0000313" key="1">
    <source>
        <dbReference type="EMBL" id="MBB3138307.1"/>
    </source>
</evidence>
<evidence type="ECO:0000313" key="2">
    <source>
        <dbReference type="Proteomes" id="UP000518315"/>
    </source>
</evidence>
<dbReference type="Proteomes" id="UP000518315">
    <property type="component" value="Unassembled WGS sequence"/>
</dbReference>
<comment type="caution">
    <text evidence="1">The sequence shown here is derived from an EMBL/GenBank/DDBJ whole genome shotgun (WGS) entry which is preliminary data.</text>
</comment>
<protein>
    <submittedName>
        <fullName evidence="1">Uncharacterized protein</fullName>
    </submittedName>
</protein>
<sequence>MQSQNELPFLVLVLGHFSLIVTEVEADSDGRAI</sequence>
<gene>
    <name evidence="1" type="ORF">FHS26_006085</name>
</gene>